<evidence type="ECO:0000313" key="3">
    <source>
        <dbReference type="Proteomes" id="UP001596317"/>
    </source>
</evidence>
<dbReference type="EMBL" id="JBHSWB010000001">
    <property type="protein sequence ID" value="MFC6660106.1"/>
    <property type="molecule type" value="Genomic_DNA"/>
</dbReference>
<keyword evidence="3" id="KW-1185">Reference proteome</keyword>
<reference evidence="3" key="1">
    <citation type="journal article" date="2019" name="Int. J. Syst. Evol. Microbiol.">
        <title>The Global Catalogue of Microorganisms (GCM) 10K type strain sequencing project: providing services to taxonomists for standard genome sequencing and annotation.</title>
        <authorList>
            <consortium name="The Broad Institute Genomics Platform"/>
            <consortium name="The Broad Institute Genome Sequencing Center for Infectious Disease"/>
            <person name="Wu L."/>
            <person name="Ma J."/>
        </authorList>
    </citation>
    <scope>NUCLEOTIDE SEQUENCE [LARGE SCALE GENOMIC DNA]</scope>
    <source>
        <strain evidence="3">CCUG 63830</strain>
    </source>
</reference>
<gene>
    <name evidence="2" type="ORF">ACFP90_06865</name>
</gene>
<organism evidence="2 3">
    <name type="scientific">Deinococcus multiflagellatus</name>
    <dbReference type="NCBI Taxonomy" id="1656887"/>
    <lineage>
        <taxon>Bacteria</taxon>
        <taxon>Thermotogati</taxon>
        <taxon>Deinococcota</taxon>
        <taxon>Deinococci</taxon>
        <taxon>Deinococcales</taxon>
        <taxon>Deinococcaceae</taxon>
        <taxon>Deinococcus</taxon>
    </lineage>
</organism>
<protein>
    <submittedName>
        <fullName evidence="2">Uncharacterized protein</fullName>
    </submittedName>
</protein>
<comment type="caution">
    <text evidence="2">The sequence shown here is derived from an EMBL/GenBank/DDBJ whole genome shotgun (WGS) entry which is preliminary data.</text>
</comment>
<evidence type="ECO:0000313" key="2">
    <source>
        <dbReference type="EMBL" id="MFC6660106.1"/>
    </source>
</evidence>
<accession>A0ABW1ZGW7</accession>
<evidence type="ECO:0000256" key="1">
    <source>
        <dbReference type="SAM" id="MobiDB-lite"/>
    </source>
</evidence>
<name>A0ABW1ZGW7_9DEIO</name>
<dbReference type="Proteomes" id="UP001596317">
    <property type="component" value="Unassembled WGS sequence"/>
</dbReference>
<dbReference type="RefSeq" id="WP_380054955.1">
    <property type="nucleotide sequence ID" value="NZ_JBHSWB010000001.1"/>
</dbReference>
<feature type="region of interest" description="Disordered" evidence="1">
    <location>
        <begin position="1"/>
        <end position="22"/>
    </location>
</feature>
<sequence>MPLSVLQRRYRGPRGSATFTAQRPPSVWGQATFFAHRPVPLTGHATFRASRPTPAPQAGSPLLEYTLEVSGLPGRSCAPSTGTGASTRN</sequence>
<proteinExistence type="predicted"/>